<dbReference type="Gene3D" id="3.10.310.50">
    <property type="match status" value="1"/>
</dbReference>
<name>A0ABN1XLB2_9PSEU</name>
<keyword evidence="3" id="KW-1185">Reference proteome</keyword>
<gene>
    <name evidence="2" type="ORF">GCM10009613_14720</name>
</gene>
<feature type="region of interest" description="Disordered" evidence="1">
    <location>
        <begin position="1"/>
        <end position="24"/>
    </location>
</feature>
<dbReference type="RefSeq" id="WP_344019722.1">
    <property type="nucleotide sequence ID" value="NZ_BAAAJK010000005.1"/>
</dbReference>
<protein>
    <submittedName>
        <fullName evidence="2">DUF5130 family protein</fullName>
    </submittedName>
</protein>
<dbReference type="Proteomes" id="UP001501414">
    <property type="component" value="Unassembled WGS sequence"/>
</dbReference>
<accession>A0ABN1XLB2</accession>
<evidence type="ECO:0000313" key="3">
    <source>
        <dbReference type="Proteomes" id="UP001501414"/>
    </source>
</evidence>
<sequence>MGSGSGVAVFQGNEDELPEGSVVTNSGRLSVAREFREPDPSEQPFTPVQLARLDDALTLTSRETGLRFALYLGDLGDDARRTAVDLHSRIEGYDDAVLVAVSPGQRLLEIVTGAEAKVRLPDRGAKLALMSMVASFKEGDLFNGLLSGLRMLADQAGTRR</sequence>
<evidence type="ECO:0000256" key="1">
    <source>
        <dbReference type="SAM" id="MobiDB-lite"/>
    </source>
</evidence>
<comment type="caution">
    <text evidence="2">The sequence shown here is derived from an EMBL/GenBank/DDBJ whole genome shotgun (WGS) entry which is preliminary data.</text>
</comment>
<dbReference type="EMBL" id="BAAAJK010000005">
    <property type="protein sequence ID" value="GAA1384210.1"/>
    <property type="molecule type" value="Genomic_DNA"/>
</dbReference>
<dbReference type="InterPro" id="IPR033437">
    <property type="entry name" value="DUF5130"/>
</dbReference>
<dbReference type="Pfam" id="PF17174">
    <property type="entry name" value="DUF5130"/>
    <property type="match status" value="1"/>
</dbReference>
<proteinExistence type="predicted"/>
<organism evidence="2 3">
    <name type="scientific">Pseudonocardia kongjuensis</name>
    <dbReference type="NCBI Taxonomy" id="102227"/>
    <lineage>
        <taxon>Bacteria</taxon>
        <taxon>Bacillati</taxon>
        <taxon>Actinomycetota</taxon>
        <taxon>Actinomycetes</taxon>
        <taxon>Pseudonocardiales</taxon>
        <taxon>Pseudonocardiaceae</taxon>
        <taxon>Pseudonocardia</taxon>
    </lineage>
</organism>
<reference evidence="2 3" key="1">
    <citation type="journal article" date="2019" name="Int. J. Syst. Evol. Microbiol.">
        <title>The Global Catalogue of Microorganisms (GCM) 10K type strain sequencing project: providing services to taxonomists for standard genome sequencing and annotation.</title>
        <authorList>
            <consortium name="The Broad Institute Genomics Platform"/>
            <consortium name="The Broad Institute Genome Sequencing Center for Infectious Disease"/>
            <person name="Wu L."/>
            <person name="Ma J."/>
        </authorList>
    </citation>
    <scope>NUCLEOTIDE SEQUENCE [LARGE SCALE GENOMIC DNA]</scope>
    <source>
        <strain evidence="2 3">JCM 11896</strain>
    </source>
</reference>
<evidence type="ECO:0000313" key="2">
    <source>
        <dbReference type="EMBL" id="GAA1384210.1"/>
    </source>
</evidence>